<dbReference type="EnsemblPlants" id="TuG1812G0600002028.01.T01">
    <property type="protein sequence ID" value="TuG1812G0600002028.01.T01"/>
    <property type="gene ID" value="TuG1812G0600002028.01"/>
</dbReference>
<name>A0A8R7USL4_TRIUA</name>
<protein>
    <submittedName>
        <fullName evidence="1">Uncharacterized protein</fullName>
    </submittedName>
</protein>
<dbReference type="Gramene" id="TuG1812G0600002028.01.T01">
    <property type="protein sequence ID" value="TuG1812G0600002028.01.T01"/>
    <property type="gene ID" value="TuG1812G0600002028.01"/>
</dbReference>
<evidence type="ECO:0000313" key="2">
    <source>
        <dbReference type="Proteomes" id="UP000015106"/>
    </source>
</evidence>
<evidence type="ECO:0000313" key="1">
    <source>
        <dbReference type="EnsemblPlants" id="TuG1812G0600002028.01.T01"/>
    </source>
</evidence>
<reference evidence="1" key="2">
    <citation type="submission" date="2018-03" db="EMBL/GenBank/DDBJ databases">
        <title>The Triticum urartu genome reveals the dynamic nature of wheat genome evolution.</title>
        <authorList>
            <person name="Ling H."/>
            <person name="Ma B."/>
            <person name="Shi X."/>
            <person name="Liu H."/>
            <person name="Dong L."/>
            <person name="Sun H."/>
            <person name="Cao Y."/>
            <person name="Gao Q."/>
            <person name="Zheng S."/>
            <person name="Li Y."/>
            <person name="Yu Y."/>
            <person name="Du H."/>
            <person name="Qi M."/>
            <person name="Li Y."/>
            <person name="Yu H."/>
            <person name="Cui Y."/>
            <person name="Wang N."/>
            <person name="Chen C."/>
            <person name="Wu H."/>
            <person name="Zhao Y."/>
            <person name="Zhang J."/>
            <person name="Li Y."/>
            <person name="Zhou W."/>
            <person name="Zhang B."/>
            <person name="Hu W."/>
            <person name="Eijk M."/>
            <person name="Tang J."/>
            <person name="Witsenboer H."/>
            <person name="Zhao S."/>
            <person name="Li Z."/>
            <person name="Zhang A."/>
            <person name="Wang D."/>
            <person name="Liang C."/>
        </authorList>
    </citation>
    <scope>NUCLEOTIDE SEQUENCE [LARGE SCALE GENOMIC DNA]</scope>
    <source>
        <strain evidence="1">cv. G1812</strain>
    </source>
</reference>
<dbReference type="Proteomes" id="UP000015106">
    <property type="component" value="Chromosome 6"/>
</dbReference>
<keyword evidence="2" id="KW-1185">Reference proteome</keyword>
<organism evidence="1 2">
    <name type="scientific">Triticum urartu</name>
    <name type="common">Red wild einkorn</name>
    <name type="synonym">Crithodium urartu</name>
    <dbReference type="NCBI Taxonomy" id="4572"/>
    <lineage>
        <taxon>Eukaryota</taxon>
        <taxon>Viridiplantae</taxon>
        <taxon>Streptophyta</taxon>
        <taxon>Embryophyta</taxon>
        <taxon>Tracheophyta</taxon>
        <taxon>Spermatophyta</taxon>
        <taxon>Magnoliopsida</taxon>
        <taxon>Liliopsida</taxon>
        <taxon>Poales</taxon>
        <taxon>Poaceae</taxon>
        <taxon>BOP clade</taxon>
        <taxon>Pooideae</taxon>
        <taxon>Triticodae</taxon>
        <taxon>Triticeae</taxon>
        <taxon>Triticinae</taxon>
        <taxon>Triticum</taxon>
    </lineage>
</organism>
<dbReference type="AlphaFoldDB" id="A0A8R7USL4"/>
<proteinExistence type="predicted"/>
<accession>A0A8R7USL4</accession>
<sequence>MGSTKITSSESSFKSTGSSPIYLLTKFMVWPRVLVRDHKKQAIEKELGDMVQRSSLTMKDVKLHHHSQLQYGPIRHEDLELQLFQFIFHMLFSTSTSSSWKKEISPTGASKVTCRAPPTRPQAARRVVPACHQPQMWLNPHGASTTTARSLPLLLPSPCSPAYWRPRRAD</sequence>
<reference evidence="2" key="1">
    <citation type="journal article" date="2013" name="Nature">
        <title>Draft genome of the wheat A-genome progenitor Triticum urartu.</title>
        <authorList>
            <person name="Ling H.Q."/>
            <person name="Zhao S."/>
            <person name="Liu D."/>
            <person name="Wang J."/>
            <person name="Sun H."/>
            <person name="Zhang C."/>
            <person name="Fan H."/>
            <person name="Li D."/>
            <person name="Dong L."/>
            <person name="Tao Y."/>
            <person name="Gao C."/>
            <person name="Wu H."/>
            <person name="Li Y."/>
            <person name="Cui Y."/>
            <person name="Guo X."/>
            <person name="Zheng S."/>
            <person name="Wang B."/>
            <person name="Yu K."/>
            <person name="Liang Q."/>
            <person name="Yang W."/>
            <person name="Lou X."/>
            <person name="Chen J."/>
            <person name="Feng M."/>
            <person name="Jian J."/>
            <person name="Zhang X."/>
            <person name="Luo G."/>
            <person name="Jiang Y."/>
            <person name="Liu J."/>
            <person name="Wang Z."/>
            <person name="Sha Y."/>
            <person name="Zhang B."/>
            <person name="Wu H."/>
            <person name="Tang D."/>
            <person name="Shen Q."/>
            <person name="Xue P."/>
            <person name="Zou S."/>
            <person name="Wang X."/>
            <person name="Liu X."/>
            <person name="Wang F."/>
            <person name="Yang Y."/>
            <person name="An X."/>
            <person name="Dong Z."/>
            <person name="Zhang K."/>
            <person name="Zhang X."/>
            <person name="Luo M.C."/>
            <person name="Dvorak J."/>
            <person name="Tong Y."/>
            <person name="Wang J."/>
            <person name="Yang H."/>
            <person name="Li Z."/>
            <person name="Wang D."/>
            <person name="Zhang A."/>
            <person name="Wang J."/>
        </authorList>
    </citation>
    <scope>NUCLEOTIDE SEQUENCE</scope>
    <source>
        <strain evidence="2">cv. G1812</strain>
    </source>
</reference>
<reference evidence="1" key="3">
    <citation type="submission" date="2022-06" db="UniProtKB">
        <authorList>
            <consortium name="EnsemblPlants"/>
        </authorList>
    </citation>
    <scope>IDENTIFICATION</scope>
</reference>